<protein>
    <submittedName>
        <fullName evidence="1">Vacuolar sorting protein 39 domain 2</fullName>
    </submittedName>
</protein>
<sequence>MCEICRHNPCLSQCPNYVPPKADYYCPICKEGIYSGDAYVENIYGEYIHRDCLNCTDSTLEYLKITTHIMEEK</sequence>
<reference evidence="1" key="1">
    <citation type="journal article" date="2021" name="Proc. Natl. Acad. Sci. U.S.A.">
        <title>A Catalog of Tens of Thousands of Viruses from Human Metagenomes Reveals Hidden Associations with Chronic Diseases.</title>
        <authorList>
            <person name="Tisza M.J."/>
            <person name="Buck C.B."/>
        </authorList>
    </citation>
    <scope>NUCLEOTIDE SEQUENCE</scope>
    <source>
        <strain evidence="1">CtBS918</strain>
    </source>
</reference>
<name>A0A8S5RP57_9VIRU</name>
<proteinExistence type="predicted"/>
<organism evidence="1">
    <name type="scientific">virus sp. ctBS918</name>
    <dbReference type="NCBI Taxonomy" id="2825807"/>
    <lineage>
        <taxon>Viruses</taxon>
    </lineage>
</organism>
<accession>A0A8S5RP57</accession>
<dbReference type="EMBL" id="BK059130">
    <property type="protein sequence ID" value="DAE32930.1"/>
    <property type="molecule type" value="Genomic_DNA"/>
</dbReference>
<evidence type="ECO:0000313" key="1">
    <source>
        <dbReference type="EMBL" id="DAE32930.1"/>
    </source>
</evidence>